<dbReference type="InterPro" id="IPR002496">
    <property type="entry name" value="PRib_AMP_CycHydrolase_dom"/>
</dbReference>
<evidence type="ECO:0000256" key="11">
    <source>
        <dbReference type="HAMAP-Rule" id="MF_01021"/>
    </source>
</evidence>
<evidence type="ECO:0000256" key="8">
    <source>
        <dbReference type="ARBA" id="ARBA00022605"/>
    </source>
</evidence>
<name>A0A9W6FN67_XANFL</name>
<keyword evidence="7 11" id="KW-0963">Cytoplasm</keyword>
<evidence type="ECO:0000256" key="10">
    <source>
        <dbReference type="ARBA" id="ARBA00023102"/>
    </source>
</evidence>
<dbReference type="Gene3D" id="3.10.20.810">
    <property type="entry name" value="Phosphoribosyl-AMP cyclohydrolase"/>
    <property type="match status" value="1"/>
</dbReference>
<comment type="subcellular location">
    <subcellularLocation>
        <location evidence="11">Cytoplasm</location>
    </subcellularLocation>
</comment>
<dbReference type="Gene3D" id="4.10.80.70">
    <property type="match status" value="1"/>
</dbReference>
<evidence type="ECO:0000256" key="1">
    <source>
        <dbReference type="ARBA" id="ARBA00000024"/>
    </source>
</evidence>
<protein>
    <recommendedName>
        <fullName evidence="11">Phosphoribosyl-AMP cyclohydrolase</fullName>
        <shortName evidence="11">PRA-CH</shortName>
        <ecNumber evidence="11">3.5.4.19</ecNumber>
    </recommendedName>
</protein>
<proteinExistence type="inferred from homology"/>
<comment type="catalytic activity">
    <reaction evidence="2">
        <text>1-(5-phospho-beta-D-ribosyl)-ATP + H2O = 1-(5-phospho-beta-D-ribosyl)-5'-AMP + diphosphate + H(+)</text>
        <dbReference type="Rhea" id="RHEA:22828"/>
        <dbReference type="ChEBI" id="CHEBI:15377"/>
        <dbReference type="ChEBI" id="CHEBI:15378"/>
        <dbReference type="ChEBI" id="CHEBI:33019"/>
        <dbReference type="ChEBI" id="CHEBI:59457"/>
        <dbReference type="ChEBI" id="CHEBI:73183"/>
        <dbReference type="EC" id="3.6.1.31"/>
    </reaction>
</comment>
<evidence type="ECO:0000256" key="3">
    <source>
        <dbReference type="ARBA" id="ARBA00005169"/>
    </source>
</evidence>
<feature type="domain" description="Phosphoribosyl-AMP cyclohydrolase" evidence="12">
    <location>
        <begin position="49"/>
        <end position="124"/>
    </location>
</feature>
<feature type="binding site" evidence="11">
    <location>
        <position position="100"/>
    </location>
    <ligand>
        <name>Mg(2+)</name>
        <dbReference type="ChEBI" id="CHEBI:18420"/>
    </ligand>
</feature>
<gene>
    <name evidence="11 13" type="primary">hisI</name>
    <name evidence="14" type="ORF">GGQ86_003777</name>
    <name evidence="13" type="ORF">XFLAVUS301_38410</name>
</gene>
<organism evidence="13 15">
    <name type="scientific">Xanthobacter flavus</name>
    <dbReference type="NCBI Taxonomy" id="281"/>
    <lineage>
        <taxon>Bacteria</taxon>
        <taxon>Pseudomonadati</taxon>
        <taxon>Pseudomonadota</taxon>
        <taxon>Alphaproteobacteria</taxon>
        <taxon>Hyphomicrobiales</taxon>
        <taxon>Xanthobacteraceae</taxon>
        <taxon>Xanthobacter</taxon>
    </lineage>
</organism>
<feature type="binding site" evidence="11">
    <location>
        <position position="96"/>
    </location>
    <ligand>
        <name>Mg(2+)</name>
        <dbReference type="ChEBI" id="CHEBI:18420"/>
    </ligand>
</feature>
<feature type="binding site" evidence="11">
    <location>
        <position position="97"/>
    </location>
    <ligand>
        <name>Zn(2+)</name>
        <dbReference type="ChEBI" id="CHEBI:29105"/>
        <note>ligand shared between dimeric partners</note>
    </ligand>
</feature>
<comment type="cofactor">
    <cofactor evidence="11">
        <name>Mg(2+)</name>
        <dbReference type="ChEBI" id="CHEBI:18420"/>
    </cofactor>
    <text evidence="11">Binds 1 Mg(2+) ion per subunit.</text>
</comment>
<dbReference type="GO" id="GO:0000105">
    <property type="term" value="P:L-histidine biosynthetic process"/>
    <property type="evidence" value="ECO:0007669"/>
    <property type="project" value="UniProtKB-UniRule"/>
</dbReference>
<comment type="catalytic activity">
    <reaction evidence="1 11">
        <text>1-(5-phospho-beta-D-ribosyl)-5'-AMP + H2O = 1-(5-phospho-beta-D-ribosyl)-5-[(5-phospho-beta-D-ribosylamino)methylideneamino]imidazole-4-carboxamide</text>
        <dbReference type="Rhea" id="RHEA:20049"/>
        <dbReference type="ChEBI" id="CHEBI:15377"/>
        <dbReference type="ChEBI" id="CHEBI:58435"/>
        <dbReference type="ChEBI" id="CHEBI:59457"/>
        <dbReference type="EC" id="3.5.4.19"/>
    </reaction>
</comment>
<evidence type="ECO:0000259" key="12">
    <source>
        <dbReference type="Pfam" id="PF01502"/>
    </source>
</evidence>
<dbReference type="RefSeq" id="WP_281808968.1">
    <property type="nucleotide sequence ID" value="NZ_BSDO01000006.1"/>
</dbReference>
<comment type="function">
    <text evidence="11">Catalyzes the hydrolysis of the adenine ring of phosphoribosyl-AMP.</text>
</comment>
<accession>A0A9W6FN67</accession>
<keyword evidence="10 11" id="KW-0368">Histidine biosynthesis</keyword>
<comment type="pathway">
    <text evidence="3 11">Amino-acid biosynthesis; L-histidine biosynthesis; L-histidine from 5-phospho-alpha-D-ribose 1-diphosphate: step 3/9.</text>
</comment>
<feature type="binding site" evidence="11">
    <location>
        <position position="122"/>
    </location>
    <ligand>
        <name>Zn(2+)</name>
        <dbReference type="ChEBI" id="CHEBI:29105"/>
        <note>ligand shared between dimeric partners</note>
    </ligand>
</feature>
<feature type="binding site" evidence="11">
    <location>
        <position position="98"/>
    </location>
    <ligand>
        <name>Mg(2+)</name>
        <dbReference type="ChEBI" id="CHEBI:18420"/>
    </ligand>
</feature>
<dbReference type="FunFam" id="3.10.20.810:FF:000001">
    <property type="entry name" value="Histidine biosynthesis bifunctional protein HisIE"/>
    <property type="match status" value="1"/>
</dbReference>
<dbReference type="NCBIfam" id="NF000768">
    <property type="entry name" value="PRK00051.1"/>
    <property type="match status" value="1"/>
</dbReference>
<dbReference type="PANTHER" id="PTHR42945:SF1">
    <property type="entry name" value="HISTIDINE BIOSYNTHESIS BIFUNCTIONAL PROTEIN HIS7"/>
    <property type="match status" value="1"/>
</dbReference>
<reference evidence="14 16" key="2">
    <citation type="submission" date="2023-07" db="EMBL/GenBank/DDBJ databases">
        <title>Genomic Encyclopedia of Type Strains, Phase IV (KMG-IV): sequencing the most valuable type-strain genomes for metagenomic binning, comparative biology and taxonomic classification.</title>
        <authorList>
            <person name="Goeker M."/>
        </authorList>
    </citation>
    <scope>NUCLEOTIDE SEQUENCE [LARGE SCALE GENOMIC DNA]</scope>
    <source>
        <strain evidence="14 16">DSM 338</strain>
    </source>
</reference>
<dbReference type="GO" id="GO:0005737">
    <property type="term" value="C:cytoplasm"/>
    <property type="evidence" value="ECO:0007669"/>
    <property type="project" value="UniProtKB-SubCell"/>
</dbReference>
<keyword evidence="11" id="KW-0460">Magnesium</keyword>
<comment type="similarity">
    <text evidence="5">In the C-terminal section; belongs to the PRA-PH family.</text>
</comment>
<evidence type="ECO:0000313" key="16">
    <source>
        <dbReference type="Proteomes" id="UP001245370"/>
    </source>
</evidence>
<keyword evidence="9 11" id="KW-0378">Hydrolase</keyword>
<evidence type="ECO:0000313" key="14">
    <source>
        <dbReference type="EMBL" id="MDR6335282.1"/>
    </source>
</evidence>
<dbReference type="AlphaFoldDB" id="A0A9W6FN67"/>
<evidence type="ECO:0000256" key="4">
    <source>
        <dbReference type="ARBA" id="ARBA00005204"/>
    </source>
</evidence>
<comment type="subunit">
    <text evidence="11">Homodimer.</text>
</comment>
<evidence type="ECO:0000313" key="15">
    <source>
        <dbReference type="Proteomes" id="UP001144397"/>
    </source>
</evidence>
<comment type="pathway">
    <text evidence="4">Amino-acid biosynthesis; L-histidine biosynthesis; L-histidine from 5-phospho-alpha-D-ribose 1-diphosphate: step 2/9.</text>
</comment>
<dbReference type="EMBL" id="BSDO01000006">
    <property type="protein sequence ID" value="GLI24167.1"/>
    <property type="molecule type" value="Genomic_DNA"/>
</dbReference>
<dbReference type="GO" id="GO:0004636">
    <property type="term" value="F:phosphoribosyl-ATP diphosphatase activity"/>
    <property type="evidence" value="ECO:0007669"/>
    <property type="project" value="UniProtKB-EC"/>
</dbReference>
<dbReference type="Proteomes" id="UP001245370">
    <property type="component" value="Unassembled WGS sequence"/>
</dbReference>
<dbReference type="PANTHER" id="PTHR42945">
    <property type="entry name" value="HISTIDINE BIOSYNTHESIS BIFUNCTIONAL PROTEIN"/>
    <property type="match status" value="1"/>
</dbReference>
<dbReference type="EMBL" id="JAVDPY010000007">
    <property type="protein sequence ID" value="MDR6335282.1"/>
    <property type="molecule type" value="Genomic_DNA"/>
</dbReference>
<keyword evidence="16" id="KW-1185">Reference proteome</keyword>
<dbReference type="Proteomes" id="UP001144397">
    <property type="component" value="Unassembled WGS sequence"/>
</dbReference>
<evidence type="ECO:0000313" key="13">
    <source>
        <dbReference type="EMBL" id="GLI24167.1"/>
    </source>
</evidence>
<evidence type="ECO:0000256" key="7">
    <source>
        <dbReference type="ARBA" id="ARBA00022490"/>
    </source>
</evidence>
<reference evidence="13" key="1">
    <citation type="submission" date="2022-12" db="EMBL/GenBank/DDBJ databases">
        <title>Reference genome sequencing for broad-spectrum identification of bacterial and archaeal isolates by mass spectrometry.</title>
        <authorList>
            <person name="Sekiguchi Y."/>
            <person name="Tourlousse D.M."/>
        </authorList>
    </citation>
    <scope>NUCLEOTIDE SEQUENCE</scope>
    <source>
        <strain evidence="13">301</strain>
    </source>
</reference>
<dbReference type="GO" id="GO:0008270">
    <property type="term" value="F:zinc ion binding"/>
    <property type="evidence" value="ECO:0007669"/>
    <property type="project" value="UniProtKB-UniRule"/>
</dbReference>
<evidence type="ECO:0000256" key="6">
    <source>
        <dbReference type="ARBA" id="ARBA00008299"/>
    </source>
</evidence>
<dbReference type="SUPFAM" id="SSF141734">
    <property type="entry name" value="HisI-like"/>
    <property type="match status" value="1"/>
</dbReference>
<comment type="similarity">
    <text evidence="6">In the N-terminal section; belongs to the PRA-CH family.</text>
</comment>
<keyword evidence="8 11" id="KW-0028">Amino-acid biosynthesis</keyword>
<comment type="caution">
    <text evidence="13">The sequence shown here is derived from an EMBL/GenBank/DDBJ whole genome shotgun (WGS) entry which is preliminary data.</text>
</comment>
<dbReference type="InterPro" id="IPR026660">
    <property type="entry name" value="PRA-CH"/>
</dbReference>
<evidence type="ECO:0000256" key="5">
    <source>
        <dbReference type="ARBA" id="ARBA00007731"/>
    </source>
</evidence>
<keyword evidence="11" id="KW-0862">Zinc</keyword>
<dbReference type="GO" id="GO:0000287">
    <property type="term" value="F:magnesium ion binding"/>
    <property type="evidence" value="ECO:0007669"/>
    <property type="project" value="UniProtKB-UniRule"/>
</dbReference>
<dbReference type="EC" id="3.5.4.19" evidence="11"/>
<sequence length="163" mass="17217">MSAETTAFTFPAAGKGAALEEDTILSPRFDANGLVTCVAVDAGTGEVLMLAHMNAEALALTMETGEAHYFSRSRGKLWKKGETSGHTQKVREMLIDCDQDAVVIKVEMGGTGAACHTGRRSCFYRSVPLGAAPSAATRLAFTGDTPRFDPAAVYGKGHDGHDH</sequence>
<keyword evidence="11" id="KW-0479">Metal-binding</keyword>
<dbReference type="Pfam" id="PF01502">
    <property type="entry name" value="PRA-CH"/>
    <property type="match status" value="1"/>
</dbReference>
<dbReference type="HAMAP" id="MF_01021">
    <property type="entry name" value="HisI"/>
    <property type="match status" value="1"/>
</dbReference>
<comment type="cofactor">
    <cofactor evidence="11">
        <name>Zn(2+)</name>
        <dbReference type="ChEBI" id="CHEBI:29105"/>
    </cofactor>
    <text evidence="11">Binds 1 zinc ion per subunit.</text>
</comment>
<dbReference type="GeneID" id="95764617"/>
<comment type="similarity">
    <text evidence="11">Belongs to the PRA-CH family.</text>
</comment>
<dbReference type="GO" id="GO:0004635">
    <property type="term" value="F:phosphoribosyl-AMP cyclohydrolase activity"/>
    <property type="evidence" value="ECO:0007669"/>
    <property type="project" value="UniProtKB-UniRule"/>
</dbReference>
<dbReference type="InterPro" id="IPR038019">
    <property type="entry name" value="PRib_AMP_CycHydrolase_sf"/>
</dbReference>
<feature type="binding site" evidence="11">
    <location>
        <position position="115"/>
    </location>
    <ligand>
        <name>Zn(2+)</name>
        <dbReference type="ChEBI" id="CHEBI:29105"/>
        <note>ligand shared between dimeric partners</note>
    </ligand>
</feature>
<evidence type="ECO:0000256" key="9">
    <source>
        <dbReference type="ARBA" id="ARBA00022801"/>
    </source>
</evidence>
<evidence type="ECO:0000256" key="2">
    <source>
        <dbReference type="ARBA" id="ARBA00001460"/>
    </source>
</evidence>